<evidence type="ECO:0000313" key="19">
    <source>
        <dbReference type="EMBL" id="AKX60194.1"/>
    </source>
</evidence>
<evidence type="ECO:0000256" key="11">
    <source>
        <dbReference type="ARBA" id="ARBA00022989"/>
    </source>
</evidence>
<feature type="domain" description="Penicillin-binding protein transpeptidase" evidence="17">
    <location>
        <begin position="245"/>
        <end position="545"/>
    </location>
</feature>
<dbReference type="InterPro" id="IPR001460">
    <property type="entry name" value="PCN-bd_Tpept"/>
</dbReference>
<dbReference type="GO" id="GO:0008658">
    <property type="term" value="F:penicillin binding"/>
    <property type="evidence" value="ECO:0007669"/>
    <property type="project" value="InterPro"/>
</dbReference>
<proteinExistence type="inferred from homology"/>
<dbReference type="InterPro" id="IPR012338">
    <property type="entry name" value="Beta-lactam/transpept-like"/>
</dbReference>
<comment type="catalytic activity">
    <reaction evidence="16">
        <text>Preferential cleavage: (Ac)2-L-Lys-D-Ala-|-D-Ala. Also transpeptidation of peptidyl-alanyl moieties that are N-acyl substituents of D-alanine.</text>
        <dbReference type="EC" id="3.4.16.4"/>
    </reaction>
</comment>
<dbReference type="PATRIC" id="fig|1697052.3.peg.67"/>
<dbReference type="InterPro" id="IPR005311">
    <property type="entry name" value="PBP_dimer"/>
</dbReference>
<dbReference type="GO" id="GO:0005886">
    <property type="term" value="C:plasma membrane"/>
    <property type="evidence" value="ECO:0007669"/>
    <property type="project" value="UniProtKB-SubCell"/>
</dbReference>
<dbReference type="GO" id="GO:0008955">
    <property type="term" value="F:peptidoglycan glycosyltransferase activity"/>
    <property type="evidence" value="ECO:0007669"/>
    <property type="project" value="InterPro"/>
</dbReference>
<keyword evidence="8 16" id="KW-0378">Hydrolase</keyword>
<evidence type="ECO:0000256" key="7">
    <source>
        <dbReference type="ARBA" id="ARBA00022692"/>
    </source>
</evidence>
<keyword evidence="20" id="KW-1185">Reference proteome</keyword>
<comment type="similarity">
    <text evidence="16">Belongs to the transpeptidase family. FtsI subfamily.</text>
</comment>
<dbReference type="OrthoDB" id="9789078at2"/>
<dbReference type="HAMAP" id="MF_02080">
    <property type="entry name" value="FtsI_transpept"/>
    <property type="match status" value="1"/>
</dbReference>
<dbReference type="SUPFAM" id="SSF56601">
    <property type="entry name" value="beta-lactamase/transpeptidase-like"/>
    <property type="match status" value="1"/>
</dbReference>
<dbReference type="GO" id="GO:0071555">
    <property type="term" value="P:cell wall organization"/>
    <property type="evidence" value="ECO:0007669"/>
    <property type="project" value="UniProtKB-KW"/>
</dbReference>
<dbReference type="InterPro" id="IPR036138">
    <property type="entry name" value="PBP_dimer_sf"/>
</dbReference>
<keyword evidence="6 16" id="KW-0645">Protease</keyword>
<evidence type="ECO:0000256" key="13">
    <source>
        <dbReference type="ARBA" id="ARBA00023210"/>
    </source>
</evidence>
<protein>
    <recommendedName>
        <fullName evidence="16">Peptidoglycan D,D-transpeptidase FtsI</fullName>
        <ecNumber evidence="16">3.4.16.4</ecNumber>
    </recommendedName>
    <alternativeName>
        <fullName evidence="16">Penicillin-binding protein 3</fullName>
        <shortName evidence="16">PBP-3</shortName>
    </alternativeName>
</protein>
<dbReference type="Proteomes" id="UP000063953">
    <property type="component" value="Chromosome"/>
</dbReference>
<reference evidence="19 20" key="1">
    <citation type="journal article" date="2015" name="Genome Announc.">
        <title>Genome Sequences of Oblitimonas alkaliphila gen. nov. sp. nov. (Proposed), a Novel Bacterium of the Pseudomonadaceae Family.</title>
        <authorList>
            <person name="Lauer A.C."/>
            <person name="Nicholson A.C."/>
            <person name="Humrighouse B.W."/>
            <person name="Emery B."/>
            <person name="Drobish A."/>
            <person name="Juieng P."/>
            <person name="Loparev V."/>
            <person name="McQuiston J.R."/>
        </authorList>
    </citation>
    <scope>NUCLEOTIDE SEQUENCE [LARGE SCALE GENOMIC DNA]</scope>
    <source>
        <strain evidence="19 20">E5571</strain>
    </source>
</reference>
<dbReference type="SUPFAM" id="SSF56519">
    <property type="entry name" value="Penicillin binding protein dimerisation domain"/>
    <property type="match status" value="1"/>
</dbReference>
<name>A0A0K1XG22_9GAMM</name>
<dbReference type="Pfam" id="PF00905">
    <property type="entry name" value="Transpeptidase"/>
    <property type="match status" value="1"/>
</dbReference>
<dbReference type="Gene3D" id="3.30.450.330">
    <property type="match status" value="1"/>
</dbReference>
<comment type="function">
    <text evidence="16">Catalyzes cross-linking of the peptidoglycan cell wall at the division septum.</text>
</comment>
<dbReference type="Gene3D" id="3.40.710.10">
    <property type="entry name" value="DD-peptidase/beta-lactamase superfamily"/>
    <property type="match status" value="1"/>
</dbReference>
<evidence type="ECO:0000256" key="15">
    <source>
        <dbReference type="ARBA" id="ARBA00023316"/>
    </source>
</evidence>
<keyword evidence="3 16" id="KW-0997">Cell inner membrane</keyword>
<evidence type="ECO:0000256" key="12">
    <source>
        <dbReference type="ARBA" id="ARBA00023136"/>
    </source>
</evidence>
<keyword evidence="5 16" id="KW-0121">Carboxypeptidase</keyword>
<comment type="pathway">
    <text evidence="16">Cell wall biogenesis; peptidoglycan biosynthesis.</text>
</comment>
<evidence type="ECO:0000256" key="2">
    <source>
        <dbReference type="ARBA" id="ARBA00022475"/>
    </source>
</evidence>
<evidence type="ECO:0000256" key="10">
    <source>
        <dbReference type="ARBA" id="ARBA00022984"/>
    </source>
</evidence>
<feature type="active site" description="Acyl-ester intermediate" evidence="16">
    <location>
        <position position="292"/>
    </location>
</feature>
<keyword evidence="7 16" id="KW-0812">Transmembrane</keyword>
<dbReference type="RefSeq" id="WP_053101497.1">
    <property type="nucleotide sequence ID" value="NZ_CP012358.1"/>
</dbReference>
<feature type="transmembrane region" description="Helical" evidence="16">
    <location>
        <begin position="12"/>
        <end position="33"/>
    </location>
</feature>
<keyword evidence="2 16" id="KW-1003">Cell membrane</keyword>
<evidence type="ECO:0000256" key="8">
    <source>
        <dbReference type="ARBA" id="ARBA00022801"/>
    </source>
</evidence>
<dbReference type="PANTHER" id="PTHR30627">
    <property type="entry name" value="PEPTIDOGLYCAN D,D-TRANSPEPTIDASE"/>
    <property type="match status" value="1"/>
</dbReference>
<keyword evidence="15 16" id="KW-0961">Cell wall biogenesis/degradation</keyword>
<evidence type="ECO:0000256" key="6">
    <source>
        <dbReference type="ARBA" id="ARBA00022670"/>
    </source>
</evidence>
<evidence type="ECO:0000256" key="1">
    <source>
        <dbReference type="ARBA" id="ARBA00004370"/>
    </source>
</evidence>
<evidence type="ECO:0000256" key="4">
    <source>
        <dbReference type="ARBA" id="ARBA00022618"/>
    </source>
</evidence>
<keyword evidence="14 16" id="KW-0131">Cell cycle</keyword>
<dbReference type="GeneID" id="93982710"/>
<dbReference type="Pfam" id="PF03717">
    <property type="entry name" value="PBP_dimer"/>
    <property type="match status" value="1"/>
</dbReference>
<evidence type="ECO:0000256" key="14">
    <source>
        <dbReference type="ARBA" id="ARBA00023306"/>
    </source>
</evidence>
<evidence type="ECO:0000256" key="5">
    <source>
        <dbReference type="ARBA" id="ARBA00022645"/>
    </source>
</evidence>
<dbReference type="GO" id="GO:0006508">
    <property type="term" value="P:proteolysis"/>
    <property type="evidence" value="ECO:0007669"/>
    <property type="project" value="UniProtKB-KW"/>
</dbReference>
<dbReference type="GO" id="GO:0043093">
    <property type="term" value="P:FtsZ-dependent cytokinesis"/>
    <property type="evidence" value="ECO:0007669"/>
    <property type="project" value="UniProtKB-UniRule"/>
</dbReference>
<evidence type="ECO:0000256" key="9">
    <source>
        <dbReference type="ARBA" id="ARBA00022960"/>
    </source>
</evidence>
<keyword evidence="12 16" id="KW-0472">Membrane</keyword>
<dbReference type="InterPro" id="IPR050515">
    <property type="entry name" value="Beta-lactam/transpept"/>
</dbReference>
<dbReference type="EMBL" id="CP012365">
    <property type="protein sequence ID" value="AKX60194.1"/>
    <property type="molecule type" value="Genomic_DNA"/>
</dbReference>
<dbReference type="InterPro" id="IPR037532">
    <property type="entry name" value="FtsI_transpept"/>
</dbReference>
<evidence type="ECO:0000259" key="17">
    <source>
        <dbReference type="Pfam" id="PF00905"/>
    </source>
</evidence>
<evidence type="ECO:0000313" key="20">
    <source>
        <dbReference type="Proteomes" id="UP000063953"/>
    </source>
</evidence>
<keyword evidence="10 16" id="KW-0573">Peptidoglycan synthesis</keyword>
<keyword evidence="4 16" id="KW-0132">Cell division</keyword>
<dbReference type="GO" id="GO:0000917">
    <property type="term" value="P:division septum assembly"/>
    <property type="evidence" value="ECO:0007669"/>
    <property type="project" value="UniProtKB-KW"/>
</dbReference>
<comment type="subcellular location">
    <subcellularLocation>
        <location evidence="16">Cell inner membrane</location>
        <topology evidence="16">Single-pass membrane protein</topology>
    </subcellularLocation>
    <subcellularLocation>
        <location evidence="1">Membrane</location>
    </subcellularLocation>
</comment>
<sequence length="571" mass="62322">MNTIKTLPYYKRMYFVLACIFLVFLGLAVRLVYLQVVEHDFLQDHGDRRSLRNSEMVAHRGVVTDRHGEPLAVSSPVVTIWADPRLLVQVPERWNELAKALKQDPATLANKIKANSTKGFIYLARRLTPEQGEAVLKLKVSGVSGKDESQRFYPAGEVAAHIIGFTNIDEVGQEGVELAFDDMLSGIPGKRQYLQNRNGQIIKDLGVVQNPRPGSPLALSIDLRLQYLAHRELRKTLEEFKAKAGSVVILDVKTGEILAMVNHPTYNPNNRSRLEPQMLRNRAMIDTFEPGSTVKPFSIAAALESGRWTTRSTVDARPGSMRIGRFTIRDVSRAGVFDLATILMKSSNVGVSKIALNIGGEALYEMMQGVGFGQDTGLSFPGEQIGSLHPRRKWPDVETATLSYGYGLSITALQLAGAYAVLGNNGVKLPLSLVKRDAKNMPRGTRVMSEKTAREVQDMLRQVVEVPNSGGNRAKVPGYVVGGKSGTAKKISGRGGYTQNSYRSFFAGIAPLSDPQISVVIVVDEPDPAISYYGGRVAAPLFANVASGALRLLNIVPDDLPNTASTAKGQH</sequence>
<keyword evidence="11 16" id="KW-1133">Transmembrane helix</keyword>
<dbReference type="KEGG" id="pbb:AKN87_00315"/>
<dbReference type="GO" id="GO:0008360">
    <property type="term" value="P:regulation of cell shape"/>
    <property type="evidence" value="ECO:0007669"/>
    <property type="project" value="UniProtKB-KW"/>
</dbReference>
<dbReference type="Gene3D" id="3.90.1310.10">
    <property type="entry name" value="Penicillin-binding protein 2a (Domain 2)"/>
    <property type="match status" value="1"/>
</dbReference>
<dbReference type="GO" id="GO:0009252">
    <property type="term" value="P:peptidoglycan biosynthetic process"/>
    <property type="evidence" value="ECO:0007669"/>
    <property type="project" value="UniProtKB-UniRule"/>
</dbReference>
<evidence type="ECO:0000256" key="3">
    <source>
        <dbReference type="ARBA" id="ARBA00022519"/>
    </source>
</evidence>
<gene>
    <name evidence="16" type="primary">ftsI</name>
    <name evidence="19" type="ORF">AKN88_09830</name>
</gene>
<feature type="domain" description="Penicillin-binding protein dimerisation" evidence="18">
    <location>
        <begin position="57"/>
        <end position="204"/>
    </location>
</feature>
<organism evidence="19 20">
    <name type="scientific">Thiopseudomonas alkaliphila</name>
    <dbReference type="NCBI Taxonomy" id="1697053"/>
    <lineage>
        <taxon>Bacteria</taxon>
        <taxon>Pseudomonadati</taxon>
        <taxon>Pseudomonadota</taxon>
        <taxon>Gammaproteobacteria</taxon>
        <taxon>Pseudomonadales</taxon>
        <taxon>Pseudomonadaceae</taxon>
        <taxon>Thiopseudomonas</taxon>
    </lineage>
</organism>
<dbReference type="PANTHER" id="PTHR30627:SF1">
    <property type="entry name" value="PEPTIDOGLYCAN D,D-TRANSPEPTIDASE FTSI"/>
    <property type="match status" value="1"/>
</dbReference>
<dbReference type="AlphaFoldDB" id="A0A0K1XG22"/>
<keyword evidence="13 16" id="KW-0717">Septation</keyword>
<dbReference type="Gene3D" id="1.10.150.770">
    <property type="match status" value="1"/>
</dbReference>
<evidence type="ECO:0000259" key="18">
    <source>
        <dbReference type="Pfam" id="PF03717"/>
    </source>
</evidence>
<dbReference type="GO" id="GO:0009002">
    <property type="term" value="F:serine-type D-Ala-D-Ala carboxypeptidase activity"/>
    <property type="evidence" value="ECO:0007669"/>
    <property type="project" value="UniProtKB-UniRule"/>
</dbReference>
<accession>A0A0K1XG22</accession>
<dbReference type="STRING" id="1697053.AKN87_00315"/>
<dbReference type="EC" id="3.4.16.4" evidence="16"/>
<dbReference type="UniPathway" id="UPA00219"/>
<keyword evidence="9 16" id="KW-0133">Cell shape</keyword>
<evidence type="ECO:0000256" key="16">
    <source>
        <dbReference type="HAMAP-Rule" id="MF_02080"/>
    </source>
</evidence>